<dbReference type="Proteomes" id="UP000053593">
    <property type="component" value="Unassembled WGS sequence"/>
</dbReference>
<reference evidence="1 2" key="1">
    <citation type="submission" date="2014-04" db="EMBL/GenBank/DDBJ databases">
        <title>Evolutionary Origins and Diversification of the Mycorrhizal Mutualists.</title>
        <authorList>
            <consortium name="DOE Joint Genome Institute"/>
            <consortium name="Mycorrhizal Genomics Consortium"/>
            <person name="Kohler A."/>
            <person name="Kuo A."/>
            <person name="Nagy L.G."/>
            <person name="Floudas D."/>
            <person name="Copeland A."/>
            <person name="Barry K.W."/>
            <person name="Cichocki N."/>
            <person name="Veneault-Fourrey C."/>
            <person name="LaButti K."/>
            <person name="Lindquist E.A."/>
            <person name="Lipzen A."/>
            <person name="Lundell T."/>
            <person name="Morin E."/>
            <person name="Murat C."/>
            <person name="Riley R."/>
            <person name="Ohm R."/>
            <person name="Sun H."/>
            <person name="Tunlid A."/>
            <person name="Henrissat B."/>
            <person name="Grigoriev I.V."/>
            <person name="Hibbett D.S."/>
            <person name="Martin F."/>
        </authorList>
    </citation>
    <scope>NUCLEOTIDE SEQUENCE [LARGE SCALE GENOMIC DNA]</scope>
    <source>
        <strain evidence="1 2">FD-317 M1</strain>
    </source>
</reference>
<sequence>MTFQNVQKDPSVLTRNSVSLKEADWRSFDRKVGNIIEGDILTFSPNMNYLLSPPKQCRVCLQRDYHFGSDDPLYFPQPFRNNFCHLSLMLSPSRNPENPFYYAWRTPDVNHFCVINSSLGLGKLETVFHKVLPNINDTCINSLATNLRRFLDRLDIPGTREKVFVMVAQVQRCLLELNAQCRWVGDEWQTQLKDANSHIRQPLEHVIGAFTENLNDLDLLFYTRIPVWYIYHSQWFIHPDGFIVNCADASPPHKIIYDGLPNRPNCYTRMVTFLDSLLNEPTGLLGSEVDQLFSPRHSASLHNRGRKLKVDTARFSPYSKTSTTLPSISNTFLAPDSTFMPVPLQNWANALRYLSNHALAWHPLAGLNPSFSLPPARNILSPTKPETVRLLFHSWLRIHELILTQLNRPSSLCLTSKQWRCLLEVAGWKYGHVDVSTVTGWRHGKMRELLRRLLNILNSNNENIS</sequence>
<proteinExistence type="predicted"/>
<gene>
    <name evidence="1" type="ORF">GYMLUDRAFT_250286</name>
</gene>
<evidence type="ECO:0000313" key="2">
    <source>
        <dbReference type="Proteomes" id="UP000053593"/>
    </source>
</evidence>
<accession>A0A0D0BFZ8</accession>
<dbReference type="EMBL" id="KN834827">
    <property type="protein sequence ID" value="KIK53581.1"/>
    <property type="molecule type" value="Genomic_DNA"/>
</dbReference>
<name>A0A0D0BFZ8_9AGAR</name>
<organism evidence="1 2">
    <name type="scientific">Collybiopsis luxurians FD-317 M1</name>
    <dbReference type="NCBI Taxonomy" id="944289"/>
    <lineage>
        <taxon>Eukaryota</taxon>
        <taxon>Fungi</taxon>
        <taxon>Dikarya</taxon>
        <taxon>Basidiomycota</taxon>
        <taxon>Agaricomycotina</taxon>
        <taxon>Agaricomycetes</taxon>
        <taxon>Agaricomycetidae</taxon>
        <taxon>Agaricales</taxon>
        <taxon>Marasmiineae</taxon>
        <taxon>Omphalotaceae</taxon>
        <taxon>Collybiopsis</taxon>
        <taxon>Collybiopsis luxurians</taxon>
    </lineage>
</organism>
<dbReference type="OrthoDB" id="2634326at2759"/>
<evidence type="ECO:0000313" key="1">
    <source>
        <dbReference type="EMBL" id="KIK53581.1"/>
    </source>
</evidence>
<dbReference type="HOGENOM" id="CLU_587994_0_0_1"/>
<protein>
    <submittedName>
        <fullName evidence="1">Uncharacterized protein</fullName>
    </submittedName>
</protein>
<keyword evidence="2" id="KW-1185">Reference proteome</keyword>
<dbReference type="AlphaFoldDB" id="A0A0D0BFZ8"/>